<dbReference type="Proteomes" id="UP001153331">
    <property type="component" value="Unassembled WGS sequence"/>
</dbReference>
<sequence length="80" mass="8892">MSSASLSDLECISDEIVYGGLNILNSKAVFKDAEWPHMGSVLFLWSQETCRYLDQCVLSPSQTANELEDKNSMAAPTFWA</sequence>
<name>A0ACC2IPB7_9PLEO</name>
<dbReference type="EMBL" id="JAPHNI010000071">
    <property type="protein sequence ID" value="KAJ8116980.1"/>
    <property type="molecule type" value="Genomic_DNA"/>
</dbReference>
<gene>
    <name evidence="1" type="ORF">OPT61_g1717</name>
</gene>
<comment type="caution">
    <text evidence="1">The sequence shown here is derived from an EMBL/GenBank/DDBJ whole genome shotgun (WGS) entry which is preliminary data.</text>
</comment>
<evidence type="ECO:0000313" key="1">
    <source>
        <dbReference type="EMBL" id="KAJ8116980.1"/>
    </source>
</evidence>
<evidence type="ECO:0000313" key="2">
    <source>
        <dbReference type="Proteomes" id="UP001153331"/>
    </source>
</evidence>
<organism evidence="1 2">
    <name type="scientific">Boeremia exigua</name>
    <dbReference type="NCBI Taxonomy" id="749465"/>
    <lineage>
        <taxon>Eukaryota</taxon>
        <taxon>Fungi</taxon>
        <taxon>Dikarya</taxon>
        <taxon>Ascomycota</taxon>
        <taxon>Pezizomycotina</taxon>
        <taxon>Dothideomycetes</taxon>
        <taxon>Pleosporomycetidae</taxon>
        <taxon>Pleosporales</taxon>
        <taxon>Pleosporineae</taxon>
        <taxon>Didymellaceae</taxon>
        <taxon>Boeremia</taxon>
    </lineage>
</organism>
<proteinExistence type="predicted"/>
<accession>A0ACC2IPB7</accession>
<reference evidence="1" key="1">
    <citation type="submission" date="2022-11" db="EMBL/GenBank/DDBJ databases">
        <title>Genome Sequence of Boeremia exigua.</title>
        <authorList>
            <person name="Buettner E."/>
        </authorList>
    </citation>
    <scope>NUCLEOTIDE SEQUENCE</scope>
    <source>
        <strain evidence="1">CU02</strain>
    </source>
</reference>
<protein>
    <submittedName>
        <fullName evidence="1">Uncharacterized protein</fullName>
    </submittedName>
</protein>
<keyword evidence="2" id="KW-1185">Reference proteome</keyword>